<dbReference type="GO" id="GO:0046933">
    <property type="term" value="F:proton-transporting ATP synthase activity, rotational mechanism"/>
    <property type="evidence" value="ECO:0007669"/>
    <property type="project" value="UniProtKB-UniRule"/>
</dbReference>
<dbReference type="RefSeq" id="WP_069444215.1">
    <property type="nucleotide sequence ID" value="NZ_LPWE01000011.1"/>
</dbReference>
<dbReference type="GO" id="GO:0046961">
    <property type="term" value="F:proton-transporting ATPase activity, rotational mechanism"/>
    <property type="evidence" value="ECO:0007669"/>
    <property type="project" value="TreeGrafter"/>
</dbReference>
<evidence type="ECO:0000256" key="7">
    <source>
        <dbReference type="ARBA" id="ARBA00022781"/>
    </source>
</evidence>
<keyword evidence="5 15" id="KW-0138">CF(0)</keyword>
<dbReference type="STRING" id="1774970.AUC70_03765"/>
<evidence type="ECO:0000256" key="8">
    <source>
        <dbReference type="ARBA" id="ARBA00022989"/>
    </source>
</evidence>
<evidence type="ECO:0000256" key="16">
    <source>
        <dbReference type="RuleBase" id="RU003848"/>
    </source>
</evidence>
<evidence type="ECO:0000256" key="14">
    <source>
        <dbReference type="ARBA" id="ARBA00025830"/>
    </source>
</evidence>
<dbReference type="AlphaFoldDB" id="A0A1E3VN04"/>
<evidence type="ECO:0000256" key="6">
    <source>
        <dbReference type="ARBA" id="ARBA00022692"/>
    </source>
</evidence>
<sequence length="163" mass="17484">MEFLATAEFWVAVSFFLFVGLVVYFGAHKMIASALDNRASAIAKELADAQALREEAEAVLADYKKKTANAAREAEDIIELAAKEAEALALETSRAMTEQFERRMKMAEDKIAQAEADALRDVRAAAADAAVSAAQTVISSSLTPETADKLIGAGIDDLKSKLN</sequence>
<evidence type="ECO:0000313" key="18">
    <source>
        <dbReference type="EMBL" id="ODR94913.1"/>
    </source>
</evidence>
<protein>
    <recommendedName>
        <fullName evidence="15">ATP synthase subunit b</fullName>
    </recommendedName>
    <alternativeName>
        <fullName evidence="15">ATP synthase F(0) sector subunit b</fullName>
    </alternativeName>
    <alternativeName>
        <fullName evidence="15">ATPase subunit I</fullName>
    </alternativeName>
    <alternativeName>
        <fullName evidence="15">F-type ATPase subunit b</fullName>
        <shortName evidence="15">F-ATPase subunit b</shortName>
    </alternativeName>
</protein>
<gene>
    <name evidence="15" type="primary">atpF</name>
    <name evidence="18" type="ORF">AUC70_03765</name>
</gene>
<dbReference type="HAMAP" id="MF_01398">
    <property type="entry name" value="ATP_synth_b_bprime"/>
    <property type="match status" value="1"/>
</dbReference>
<comment type="caution">
    <text evidence="18">The sequence shown here is derived from an EMBL/GenBank/DDBJ whole genome shotgun (WGS) entry which is preliminary data.</text>
</comment>
<proteinExistence type="inferred from homology"/>
<comment type="function">
    <text evidence="12 15">F(1)F(0) ATP synthase produces ATP from ADP in the presence of a proton or sodium gradient. F-type ATPases consist of two structural domains, F(1) containing the extramembraneous catalytic core and F(0) containing the membrane proton channel, linked together by a central stalk and a peripheral stalk. During catalysis, ATP synthesis in the catalytic domain of F(1) is coupled via a rotary mechanism of the central stalk subunits to proton translocation.</text>
</comment>
<evidence type="ECO:0000256" key="1">
    <source>
        <dbReference type="ARBA" id="ARBA00004377"/>
    </source>
</evidence>
<evidence type="ECO:0000256" key="12">
    <source>
        <dbReference type="ARBA" id="ARBA00025198"/>
    </source>
</evidence>
<evidence type="ECO:0000256" key="4">
    <source>
        <dbReference type="ARBA" id="ARBA00022475"/>
    </source>
</evidence>
<dbReference type="InterPro" id="IPR002146">
    <property type="entry name" value="ATP_synth_b/b'su_bac/chlpt"/>
</dbReference>
<keyword evidence="17" id="KW-0175">Coiled coil</keyword>
<evidence type="ECO:0000313" key="19">
    <source>
        <dbReference type="Proteomes" id="UP000094172"/>
    </source>
</evidence>
<dbReference type="GO" id="GO:0005886">
    <property type="term" value="C:plasma membrane"/>
    <property type="evidence" value="ECO:0007669"/>
    <property type="project" value="UniProtKB-SubCell"/>
</dbReference>
<evidence type="ECO:0000256" key="13">
    <source>
        <dbReference type="ARBA" id="ARBA00025614"/>
    </source>
</evidence>
<evidence type="ECO:0000256" key="2">
    <source>
        <dbReference type="ARBA" id="ARBA00005513"/>
    </source>
</evidence>
<comment type="subunit">
    <text evidence="14 15">F-type ATPases have 2 components, F(1) - the catalytic core - and F(0) - the membrane proton channel. F(1) has five subunits: alpha(3), beta(3), gamma(1), delta(1), epsilon(1). F(0) has three main subunits: a(1), b(2) and c(10-14). The alpha and beta chains form an alternating ring which encloses part of the gamma chain. F(1) is attached to F(0) by a central stalk formed by the gamma and epsilon chains, while a peripheral stalk is formed by the delta and b chains.</text>
</comment>
<dbReference type="Proteomes" id="UP000094172">
    <property type="component" value="Unassembled WGS sequence"/>
</dbReference>
<keyword evidence="8 15" id="KW-1133">Transmembrane helix</keyword>
<keyword evidence="6 15" id="KW-0812">Transmembrane</keyword>
<name>A0A1E3VN04_9HYPH</name>
<reference evidence="18 19" key="1">
    <citation type="journal article" date="2016" name="Environ. Microbiol.">
        <title>New Methyloceanibacter diversity from North Sea sediments includes methanotroph containing solely the soluble methane monooxygenase.</title>
        <authorList>
            <person name="Vekeman B."/>
            <person name="Kerckhof F.M."/>
            <person name="Cremers G."/>
            <person name="de Vos P."/>
            <person name="Vandamme P."/>
            <person name="Boon N."/>
            <person name="Op den Camp H.J."/>
            <person name="Heylen K."/>
        </authorList>
    </citation>
    <scope>NUCLEOTIDE SEQUENCE [LARGE SCALE GENOMIC DNA]</scope>
    <source>
        <strain evidence="18 19">R-67176</strain>
    </source>
</reference>
<dbReference type="InterPro" id="IPR050059">
    <property type="entry name" value="ATP_synthase_B_chain"/>
</dbReference>
<keyword evidence="11 15" id="KW-0066">ATP synthesis</keyword>
<dbReference type="EMBL" id="LPWE01000011">
    <property type="protein sequence ID" value="ODR94913.1"/>
    <property type="molecule type" value="Genomic_DNA"/>
</dbReference>
<keyword evidence="3 15" id="KW-0813">Transport</keyword>
<keyword evidence="10 15" id="KW-0472">Membrane</keyword>
<dbReference type="Pfam" id="PF00430">
    <property type="entry name" value="ATP-synt_B"/>
    <property type="match status" value="1"/>
</dbReference>
<keyword evidence="4 15" id="KW-1003">Cell membrane</keyword>
<keyword evidence="7 15" id="KW-0375">Hydrogen ion transport</keyword>
<evidence type="ECO:0000256" key="15">
    <source>
        <dbReference type="HAMAP-Rule" id="MF_01398"/>
    </source>
</evidence>
<comment type="similarity">
    <text evidence="2 15 16">Belongs to the ATPase B chain family.</text>
</comment>
<dbReference type="CDD" id="cd06503">
    <property type="entry name" value="ATP-synt_Fo_b"/>
    <property type="match status" value="1"/>
</dbReference>
<keyword evidence="19" id="KW-1185">Reference proteome</keyword>
<keyword evidence="9 15" id="KW-0406">Ion transport</keyword>
<comment type="function">
    <text evidence="13">Component of the F(0) channel, it forms part of the peripheral stalk, linking F(1) to F(0). The b'-subunit is a diverged and duplicated form of b found in plants and photosynthetic bacteria.</text>
</comment>
<accession>A0A1E3VN04</accession>
<evidence type="ECO:0000256" key="11">
    <source>
        <dbReference type="ARBA" id="ARBA00023310"/>
    </source>
</evidence>
<evidence type="ECO:0000256" key="17">
    <source>
        <dbReference type="SAM" id="Coils"/>
    </source>
</evidence>
<evidence type="ECO:0000256" key="9">
    <source>
        <dbReference type="ARBA" id="ARBA00023065"/>
    </source>
</evidence>
<dbReference type="GO" id="GO:0045259">
    <property type="term" value="C:proton-transporting ATP synthase complex"/>
    <property type="evidence" value="ECO:0007669"/>
    <property type="project" value="UniProtKB-KW"/>
</dbReference>
<feature type="transmembrane region" description="Helical" evidence="15">
    <location>
        <begin position="6"/>
        <end position="27"/>
    </location>
</feature>
<evidence type="ECO:0000256" key="3">
    <source>
        <dbReference type="ARBA" id="ARBA00022448"/>
    </source>
</evidence>
<evidence type="ECO:0000256" key="10">
    <source>
        <dbReference type="ARBA" id="ARBA00023136"/>
    </source>
</evidence>
<comment type="subcellular location">
    <subcellularLocation>
        <location evidence="1">Cell inner membrane</location>
        <topology evidence="1">Single-pass membrane protein</topology>
    </subcellularLocation>
    <subcellularLocation>
        <location evidence="15">Cell membrane</location>
        <topology evidence="15">Single-pass membrane protein</topology>
    </subcellularLocation>
</comment>
<organism evidence="18 19">
    <name type="scientific">Methyloceanibacter stevinii</name>
    <dbReference type="NCBI Taxonomy" id="1774970"/>
    <lineage>
        <taxon>Bacteria</taxon>
        <taxon>Pseudomonadati</taxon>
        <taxon>Pseudomonadota</taxon>
        <taxon>Alphaproteobacteria</taxon>
        <taxon>Hyphomicrobiales</taxon>
        <taxon>Hyphomicrobiaceae</taxon>
        <taxon>Methyloceanibacter</taxon>
    </lineage>
</organism>
<evidence type="ECO:0000256" key="5">
    <source>
        <dbReference type="ARBA" id="ARBA00022547"/>
    </source>
</evidence>
<dbReference type="PANTHER" id="PTHR33445:SF1">
    <property type="entry name" value="ATP SYNTHASE SUBUNIT B"/>
    <property type="match status" value="1"/>
</dbReference>
<dbReference type="PANTHER" id="PTHR33445">
    <property type="entry name" value="ATP SYNTHASE SUBUNIT B', CHLOROPLASTIC"/>
    <property type="match status" value="1"/>
</dbReference>
<feature type="coiled-coil region" evidence="17">
    <location>
        <begin position="39"/>
        <end position="117"/>
    </location>
</feature>